<organism evidence="2 3">
    <name type="scientific">Candidatus Giovannonibacteria bacterium GW2011_GWB1_44_23</name>
    <dbReference type="NCBI Taxonomy" id="1618652"/>
    <lineage>
        <taxon>Bacteria</taxon>
        <taxon>Candidatus Giovannoniibacteriota</taxon>
    </lineage>
</organism>
<keyword evidence="1" id="KW-0472">Membrane</keyword>
<keyword evidence="1" id="KW-0812">Transmembrane</keyword>
<comment type="caution">
    <text evidence="2">The sequence shown here is derived from an EMBL/GenBank/DDBJ whole genome shotgun (WGS) entry which is preliminary data.</text>
</comment>
<dbReference type="EMBL" id="LCIN01000003">
    <property type="protein sequence ID" value="KKT57561.1"/>
    <property type="molecule type" value="Genomic_DNA"/>
</dbReference>
<proteinExistence type="predicted"/>
<dbReference type="Proteomes" id="UP000033977">
    <property type="component" value="Unassembled WGS sequence"/>
</dbReference>
<dbReference type="NCBIfam" id="TIGR02532">
    <property type="entry name" value="IV_pilin_GFxxxE"/>
    <property type="match status" value="1"/>
</dbReference>
<dbReference type="InterPro" id="IPR045584">
    <property type="entry name" value="Pilin-like"/>
</dbReference>
<evidence type="ECO:0000313" key="3">
    <source>
        <dbReference type="Proteomes" id="UP000033977"/>
    </source>
</evidence>
<feature type="transmembrane region" description="Helical" evidence="1">
    <location>
        <begin position="6"/>
        <end position="28"/>
    </location>
</feature>
<gene>
    <name evidence="2" type="ORF">UW49_C0003G0040</name>
</gene>
<dbReference type="Gene3D" id="3.30.700.10">
    <property type="entry name" value="Glycoprotein, Type 4 Pilin"/>
    <property type="match status" value="1"/>
</dbReference>
<dbReference type="InterPro" id="IPR012902">
    <property type="entry name" value="N_methyl_site"/>
</dbReference>
<protein>
    <submittedName>
        <fullName evidence="2">Uncharacterized protein</fullName>
    </submittedName>
</protein>
<name>A0A0G1IDU8_9BACT</name>
<evidence type="ECO:0000256" key="1">
    <source>
        <dbReference type="SAM" id="Phobius"/>
    </source>
</evidence>
<accession>A0A0G1IDU8</accession>
<dbReference type="SUPFAM" id="SSF54523">
    <property type="entry name" value="Pili subunits"/>
    <property type="match status" value="1"/>
</dbReference>
<evidence type="ECO:0000313" key="2">
    <source>
        <dbReference type="EMBL" id="KKT57561.1"/>
    </source>
</evidence>
<keyword evidence="1" id="KW-1133">Transmembrane helix</keyword>
<dbReference type="AlphaFoldDB" id="A0A0G1IDU8"/>
<reference evidence="2 3" key="1">
    <citation type="journal article" date="2015" name="Nature">
        <title>rRNA introns, odd ribosomes, and small enigmatic genomes across a large radiation of phyla.</title>
        <authorList>
            <person name="Brown C.T."/>
            <person name="Hug L.A."/>
            <person name="Thomas B.C."/>
            <person name="Sharon I."/>
            <person name="Castelle C.J."/>
            <person name="Singh A."/>
            <person name="Wilkins M.J."/>
            <person name="Williams K.H."/>
            <person name="Banfield J.F."/>
        </authorList>
    </citation>
    <scope>NUCLEOTIDE SEQUENCE [LARGE SCALE GENOMIC DNA]</scope>
</reference>
<dbReference type="Pfam" id="PF07963">
    <property type="entry name" value="N_methyl"/>
    <property type="match status" value="1"/>
</dbReference>
<dbReference type="PROSITE" id="PS00409">
    <property type="entry name" value="PROKAR_NTER_METHYL"/>
    <property type="match status" value="1"/>
</dbReference>
<sequence length="199" mass="21540">MRRVSGFTLIEVVVVVGIMAIVSSLMLANFPRFNKQIAVDREAGKLALALRKAQSYALAVRDFNNPLFADDPFCLTPPVRFPGYGLFIDLAEKSHYFIYGDIDCSTDHVSGLAEEEIVETVNFEGRVLISDIIGFSPGLCGGGCSDLTEASVLYVRPGPAIFIRSGGADYNYVEIIVSSSDGSVTKKVVARFTGQVSIE</sequence>